<dbReference type="RefSeq" id="WP_035721029.1">
    <property type="nucleotide sequence ID" value="NZ_BAVS01000001.1"/>
</dbReference>
<proteinExistence type="predicted"/>
<dbReference type="AlphaFoldDB" id="W4VDR5"/>
<dbReference type="PIRSF" id="PIRSF021350">
    <property type="entry name" value="UCP021350"/>
    <property type="match status" value="1"/>
</dbReference>
<feature type="domain" description="Helicase Helix-turn-helix" evidence="1">
    <location>
        <begin position="253"/>
        <end position="341"/>
    </location>
</feature>
<evidence type="ECO:0000313" key="2">
    <source>
        <dbReference type="EMBL" id="GAE91331.1"/>
    </source>
</evidence>
<dbReference type="InterPro" id="IPR008308">
    <property type="entry name" value="YpbB-like"/>
</dbReference>
<evidence type="ECO:0000313" key="3">
    <source>
        <dbReference type="Proteomes" id="UP000019102"/>
    </source>
</evidence>
<organism evidence="2 3">
    <name type="scientific">Gracilibacillus boraciitolerans JCM 21714</name>
    <dbReference type="NCBI Taxonomy" id="1298598"/>
    <lineage>
        <taxon>Bacteria</taxon>
        <taxon>Bacillati</taxon>
        <taxon>Bacillota</taxon>
        <taxon>Bacilli</taxon>
        <taxon>Bacillales</taxon>
        <taxon>Bacillaceae</taxon>
        <taxon>Gracilibacillus</taxon>
    </lineage>
</organism>
<dbReference type="InterPro" id="IPR036388">
    <property type="entry name" value="WH-like_DNA-bd_sf"/>
</dbReference>
<dbReference type="Pfam" id="PF14493">
    <property type="entry name" value="HTH_40"/>
    <property type="match status" value="1"/>
</dbReference>
<protein>
    <recommendedName>
        <fullName evidence="1">Helicase Helix-turn-helix domain-containing protein</fullName>
    </recommendedName>
</protein>
<dbReference type="Gene3D" id="1.10.10.10">
    <property type="entry name" value="Winged helix-like DNA-binding domain superfamily/Winged helix DNA-binding domain"/>
    <property type="match status" value="1"/>
</dbReference>
<accession>W4VDR5</accession>
<name>W4VDR5_9BACI</name>
<dbReference type="Proteomes" id="UP000019102">
    <property type="component" value="Unassembled WGS sequence"/>
</dbReference>
<comment type="caution">
    <text evidence="2">The sequence shown here is derived from an EMBL/GenBank/DDBJ whole genome shotgun (WGS) entry which is preliminary data.</text>
</comment>
<dbReference type="STRING" id="1298598.JCM21714_279"/>
<keyword evidence="3" id="KW-1185">Reference proteome</keyword>
<dbReference type="EMBL" id="BAVS01000001">
    <property type="protein sequence ID" value="GAE91331.1"/>
    <property type="molecule type" value="Genomic_DNA"/>
</dbReference>
<dbReference type="InterPro" id="IPR029491">
    <property type="entry name" value="Helicase_HTH"/>
</dbReference>
<dbReference type="eggNOG" id="COG4955">
    <property type="taxonomic scope" value="Bacteria"/>
</dbReference>
<sequence>MFTYIILECVKQLNGQRTMYNIYHLLTAKKSIQTVQDSNLFGLTRYYGIYKSLPREEYNQFVNDLAKEQLIKNDENQHLFITSHGENMLIELHGKLAPYFAFDGMRFYEVSYPFSKHLILFIQIITHIHVKKTNFIPIIEDRSIQQFVKKVWSVHKNNSTTLLTLIYRDLDKVLQFFPDVYSALFVDQLTTSKQIGLSKYQLSTKYNINPHDCYLFFMNTIHYICFKIEDGEAFQFLANLYPNQAKYRILSDSARKTLYYLNEGFVLEKIAAKRHLKENTIKDHIVEIAYINKTLEWKRYITKQEYDIITEKINTLSTKKLKDIKEQLPESISYFQIKLVMALEQNGETAYD</sequence>
<gene>
    <name evidence="2" type="ORF">JCM21714_279</name>
</gene>
<dbReference type="OrthoDB" id="2354672at2"/>
<reference evidence="2 3" key="1">
    <citation type="journal article" date="2014" name="Genome Announc.">
        <title>Draft Genome Sequence of the Boron-Tolerant and Moderately Halotolerant Bacterium Gracilibacillus boraciitolerans JCM 21714T.</title>
        <authorList>
            <person name="Ahmed I."/>
            <person name="Oshima K."/>
            <person name="Suda W."/>
            <person name="Kitamura K."/>
            <person name="Iida T."/>
            <person name="Ohmori Y."/>
            <person name="Fujiwara T."/>
            <person name="Hattori M."/>
            <person name="Ohkuma M."/>
        </authorList>
    </citation>
    <scope>NUCLEOTIDE SEQUENCE [LARGE SCALE GENOMIC DNA]</scope>
    <source>
        <strain evidence="2 3">JCM 21714</strain>
    </source>
</reference>
<evidence type="ECO:0000259" key="1">
    <source>
        <dbReference type="Pfam" id="PF14493"/>
    </source>
</evidence>